<proteinExistence type="predicted"/>
<organism evidence="1">
    <name type="scientific">marine sediment metagenome</name>
    <dbReference type="NCBI Taxonomy" id="412755"/>
    <lineage>
        <taxon>unclassified sequences</taxon>
        <taxon>metagenomes</taxon>
        <taxon>ecological metagenomes</taxon>
    </lineage>
</organism>
<dbReference type="Pfam" id="PF20293">
    <property type="entry name" value="MC6"/>
    <property type="match status" value="1"/>
</dbReference>
<protein>
    <submittedName>
        <fullName evidence="1">Uncharacterized protein</fullName>
    </submittedName>
</protein>
<name>X0Y3W5_9ZZZZ</name>
<dbReference type="InterPro" id="IPR046897">
    <property type="entry name" value="ABC-3C_MC6"/>
</dbReference>
<gene>
    <name evidence="1" type="ORF">S01H1_84295</name>
</gene>
<sequence length="79" mass="9069">MILPTKHISLSNSIINVGAVILKYLNRERTVTSLWNETRSLPEIKTFERFTLGLSLLFMVGAIEFEEGLLRRPKDDTFS</sequence>
<comment type="caution">
    <text evidence="1">The sequence shown here is derived from an EMBL/GenBank/DDBJ whole genome shotgun (WGS) entry which is preliminary data.</text>
</comment>
<dbReference type="AlphaFoldDB" id="X0Y3W5"/>
<dbReference type="EMBL" id="BARS01057510">
    <property type="protein sequence ID" value="GAG42012.1"/>
    <property type="molecule type" value="Genomic_DNA"/>
</dbReference>
<evidence type="ECO:0000313" key="1">
    <source>
        <dbReference type="EMBL" id="GAG42012.1"/>
    </source>
</evidence>
<reference evidence="1" key="1">
    <citation type="journal article" date="2014" name="Front. Microbiol.">
        <title>High frequency of phylogenetically diverse reductive dehalogenase-homologous genes in deep subseafloor sedimentary metagenomes.</title>
        <authorList>
            <person name="Kawai M."/>
            <person name="Futagami T."/>
            <person name="Toyoda A."/>
            <person name="Takaki Y."/>
            <person name="Nishi S."/>
            <person name="Hori S."/>
            <person name="Arai W."/>
            <person name="Tsubouchi T."/>
            <person name="Morono Y."/>
            <person name="Uchiyama I."/>
            <person name="Ito T."/>
            <person name="Fujiyama A."/>
            <person name="Inagaki F."/>
            <person name="Takami H."/>
        </authorList>
    </citation>
    <scope>NUCLEOTIDE SEQUENCE</scope>
    <source>
        <strain evidence="1">Expedition CK06-06</strain>
    </source>
</reference>
<accession>X0Y3W5</accession>